<proteinExistence type="predicted"/>
<accession>A0A2N5SRQ4</accession>
<evidence type="ECO:0000313" key="2">
    <source>
        <dbReference type="EMBL" id="PLW15929.1"/>
    </source>
</evidence>
<comment type="caution">
    <text evidence="2">The sequence shown here is derived from an EMBL/GenBank/DDBJ whole genome shotgun (WGS) entry which is preliminary data.</text>
</comment>
<dbReference type="EMBL" id="PGCJ01000883">
    <property type="protein sequence ID" value="PLW15929.1"/>
    <property type="molecule type" value="Genomic_DNA"/>
</dbReference>
<feature type="compositionally biased region" description="Low complexity" evidence="1">
    <location>
        <begin position="1"/>
        <end position="13"/>
    </location>
</feature>
<reference evidence="2 3" key="1">
    <citation type="submission" date="2017-11" db="EMBL/GenBank/DDBJ databases">
        <title>De novo assembly and phasing of dikaryotic genomes from two isolates of Puccinia coronata f. sp. avenae, the causal agent of oat crown rust.</title>
        <authorList>
            <person name="Miller M.E."/>
            <person name="Zhang Y."/>
            <person name="Omidvar V."/>
            <person name="Sperschneider J."/>
            <person name="Schwessinger B."/>
            <person name="Raley C."/>
            <person name="Palmer J.M."/>
            <person name="Garnica D."/>
            <person name="Upadhyaya N."/>
            <person name="Rathjen J."/>
            <person name="Taylor J.M."/>
            <person name="Park R.F."/>
            <person name="Dodds P.N."/>
            <person name="Hirsch C.D."/>
            <person name="Kianian S.F."/>
            <person name="Figueroa M."/>
        </authorList>
    </citation>
    <scope>NUCLEOTIDE SEQUENCE [LARGE SCALE GENOMIC DNA]</scope>
    <source>
        <strain evidence="2">12NC29</strain>
    </source>
</reference>
<evidence type="ECO:0000313" key="3">
    <source>
        <dbReference type="Proteomes" id="UP000235388"/>
    </source>
</evidence>
<dbReference type="AlphaFoldDB" id="A0A2N5SRQ4"/>
<name>A0A2N5SRQ4_9BASI</name>
<gene>
    <name evidence="2" type="ORF">PCANC_16486</name>
</gene>
<sequence>MPLPLLVALPTPANHQTPLERPPELPCQALEQSNPTPHPSLPFQTLRHYLAATAA</sequence>
<keyword evidence="3" id="KW-1185">Reference proteome</keyword>
<dbReference type="Proteomes" id="UP000235388">
    <property type="component" value="Unassembled WGS sequence"/>
</dbReference>
<feature type="region of interest" description="Disordered" evidence="1">
    <location>
        <begin position="1"/>
        <end position="42"/>
    </location>
</feature>
<organism evidence="2 3">
    <name type="scientific">Puccinia coronata f. sp. avenae</name>
    <dbReference type="NCBI Taxonomy" id="200324"/>
    <lineage>
        <taxon>Eukaryota</taxon>
        <taxon>Fungi</taxon>
        <taxon>Dikarya</taxon>
        <taxon>Basidiomycota</taxon>
        <taxon>Pucciniomycotina</taxon>
        <taxon>Pucciniomycetes</taxon>
        <taxon>Pucciniales</taxon>
        <taxon>Pucciniaceae</taxon>
        <taxon>Puccinia</taxon>
    </lineage>
</organism>
<evidence type="ECO:0000256" key="1">
    <source>
        <dbReference type="SAM" id="MobiDB-lite"/>
    </source>
</evidence>
<protein>
    <submittedName>
        <fullName evidence="2">Uncharacterized protein</fullName>
    </submittedName>
</protein>